<gene>
    <name evidence="1" type="ORF">HY730_03425</name>
</gene>
<comment type="caution">
    <text evidence="1">The sequence shown here is derived from an EMBL/GenBank/DDBJ whole genome shotgun (WGS) entry which is preliminary data.</text>
</comment>
<evidence type="ECO:0000313" key="2">
    <source>
        <dbReference type="Proteomes" id="UP000772181"/>
    </source>
</evidence>
<dbReference type="AlphaFoldDB" id="A0A933LQK5"/>
<dbReference type="Gene3D" id="3.90.180.10">
    <property type="entry name" value="Medium-chain alcohol dehydrogenases, catalytic domain"/>
    <property type="match status" value="1"/>
</dbReference>
<dbReference type="Proteomes" id="UP000772181">
    <property type="component" value="Unassembled WGS sequence"/>
</dbReference>
<reference evidence="1" key="1">
    <citation type="submission" date="2020-07" db="EMBL/GenBank/DDBJ databases">
        <title>Huge and variable diversity of episymbiotic CPR bacteria and DPANN archaea in groundwater ecosystems.</title>
        <authorList>
            <person name="He C.Y."/>
            <person name="Keren R."/>
            <person name="Whittaker M."/>
            <person name="Farag I.F."/>
            <person name="Doudna J."/>
            <person name="Cate J.H.D."/>
            <person name="Banfield J.F."/>
        </authorList>
    </citation>
    <scope>NUCLEOTIDE SEQUENCE</scope>
    <source>
        <strain evidence="1">NC_groundwater_1482_Ag_S-0.65um_47_24</strain>
    </source>
</reference>
<accession>A0A933LQK5</accession>
<evidence type="ECO:0000313" key="1">
    <source>
        <dbReference type="EMBL" id="MBI4595411.1"/>
    </source>
</evidence>
<proteinExistence type="predicted"/>
<organism evidence="1 2">
    <name type="scientific">Tectimicrobiota bacterium</name>
    <dbReference type="NCBI Taxonomy" id="2528274"/>
    <lineage>
        <taxon>Bacteria</taxon>
        <taxon>Pseudomonadati</taxon>
        <taxon>Nitrospinota/Tectimicrobiota group</taxon>
        <taxon>Candidatus Tectimicrobiota</taxon>
    </lineage>
</organism>
<sequence>MKRSTSKLQGRKTIGIIQGDYVPQHFIPKVIELYQAGRFPFDLLVKIDDFRNINLAIADAKRGETIKPDLRITILAVVYMIHSSNPSQSSMPF</sequence>
<protein>
    <submittedName>
        <fullName evidence="1">Uncharacterized protein</fullName>
    </submittedName>
</protein>
<dbReference type="EMBL" id="JACQWF010000153">
    <property type="protein sequence ID" value="MBI4595411.1"/>
    <property type="molecule type" value="Genomic_DNA"/>
</dbReference>
<name>A0A933LQK5_UNCTE</name>